<name>A0A314UAT9_PRUYE</name>
<reference evidence="1 2" key="1">
    <citation type="submission" date="2018-02" db="EMBL/GenBank/DDBJ databases">
        <title>Draft genome of wild Prunus yedoensis var. nudiflora.</title>
        <authorList>
            <person name="Baek S."/>
            <person name="Kim J.-H."/>
            <person name="Choi K."/>
            <person name="Kim G.-B."/>
            <person name="Cho A."/>
            <person name="Jang H."/>
            <person name="Shin C.-H."/>
            <person name="Yu H.-J."/>
            <person name="Mun J.-H."/>
        </authorList>
    </citation>
    <scope>NUCLEOTIDE SEQUENCE [LARGE SCALE GENOMIC DNA]</scope>
    <source>
        <strain evidence="2">cv. Jeju island</strain>
        <tissue evidence="1">Leaf</tissue>
    </source>
</reference>
<protein>
    <submittedName>
        <fullName evidence="1">Chloride channel protein CLC-c-like</fullName>
    </submittedName>
</protein>
<organism evidence="1 2">
    <name type="scientific">Prunus yedoensis var. nudiflora</name>
    <dbReference type="NCBI Taxonomy" id="2094558"/>
    <lineage>
        <taxon>Eukaryota</taxon>
        <taxon>Viridiplantae</taxon>
        <taxon>Streptophyta</taxon>
        <taxon>Embryophyta</taxon>
        <taxon>Tracheophyta</taxon>
        <taxon>Spermatophyta</taxon>
        <taxon>Magnoliopsida</taxon>
        <taxon>eudicotyledons</taxon>
        <taxon>Gunneridae</taxon>
        <taxon>Pentapetalae</taxon>
        <taxon>rosids</taxon>
        <taxon>fabids</taxon>
        <taxon>Rosales</taxon>
        <taxon>Rosaceae</taxon>
        <taxon>Amygdaloideae</taxon>
        <taxon>Amygdaleae</taxon>
        <taxon>Prunus</taxon>
    </lineage>
</organism>
<accession>A0A314UAT9</accession>
<dbReference type="OrthoDB" id="1194550at2759"/>
<dbReference type="AlphaFoldDB" id="A0A314UAT9"/>
<keyword evidence="2" id="KW-1185">Reference proteome</keyword>
<sequence>MDEGNHSASNLPLRRESGVDIENLDLLDGKERENGTTYSEPLLSKRKNTTSQIAIVGSNVCPIESLDYECCLLSAKILFV</sequence>
<dbReference type="STRING" id="2094558.A0A314UAT9"/>
<dbReference type="EMBL" id="PJQY01003847">
    <property type="protein sequence ID" value="PQM33972.1"/>
    <property type="molecule type" value="Genomic_DNA"/>
</dbReference>
<dbReference type="Proteomes" id="UP000250321">
    <property type="component" value="Unassembled WGS sequence"/>
</dbReference>
<proteinExistence type="predicted"/>
<evidence type="ECO:0000313" key="2">
    <source>
        <dbReference type="Proteomes" id="UP000250321"/>
    </source>
</evidence>
<evidence type="ECO:0000313" key="1">
    <source>
        <dbReference type="EMBL" id="PQM33972.1"/>
    </source>
</evidence>
<gene>
    <name evidence="1" type="ORF">Pyn_40146</name>
</gene>
<comment type="caution">
    <text evidence="1">The sequence shown here is derived from an EMBL/GenBank/DDBJ whole genome shotgun (WGS) entry which is preliminary data.</text>
</comment>